<name>A0AA36HGT7_CYLNA</name>
<accession>A0AA36HGT7</accession>
<protein>
    <submittedName>
        <fullName evidence="2">Uncharacterized protein</fullName>
    </submittedName>
</protein>
<keyword evidence="3" id="KW-1185">Reference proteome</keyword>
<comment type="caution">
    <text evidence="2">The sequence shown here is derived from an EMBL/GenBank/DDBJ whole genome shotgun (WGS) entry which is preliminary data.</text>
</comment>
<sequence length="189" mass="21338">MAYCFLIERPFAFLYVLHPVSEAFVHRGTMDRARPRNQTEDRPPTCFDKNLAGISQQITLREAAAASLAKMMLTRSSETLKKATKKNTKMRKGKISGVANEPKQERPVSNSSNIMIAATAVPTKCVKPRLIPLSEVRYDSVGHWPIPEDGNKQRCKLESCGGRSRIQCEKCNVRLCPTKHRNCFKTYPL</sequence>
<proteinExistence type="predicted"/>
<dbReference type="EMBL" id="CATQJL010000326">
    <property type="protein sequence ID" value="CAJ0609912.1"/>
    <property type="molecule type" value="Genomic_DNA"/>
</dbReference>
<dbReference type="Proteomes" id="UP001176961">
    <property type="component" value="Unassembled WGS sequence"/>
</dbReference>
<organism evidence="2 3">
    <name type="scientific">Cylicocyclus nassatus</name>
    <name type="common">Nematode worm</name>
    <dbReference type="NCBI Taxonomy" id="53992"/>
    <lineage>
        <taxon>Eukaryota</taxon>
        <taxon>Metazoa</taxon>
        <taxon>Ecdysozoa</taxon>
        <taxon>Nematoda</taxon>
        <taxon>Chromadorea</taxon>
        <taxon>Rhabditida</taxon>
        <taxon>Rhabditina</taxon>
        <taxon>Rhabditomorpha</taxon>
        <taxon>Strongyloidea</taxon>
        <taxon>Strongylidae</taxon>
        <taxon>Cylicocyclus</taxon>
    </lineage>
</organism>
<gene>
    <name evidence="2" type="ORF">CYNAS_LOCUS21895</name>
</gene>
<dbReference type="PANTHER" id="PTHR47272">
    <property type="entry name" value="DDE_TNP_1_7 DOMAIN-CONTAINING PROTEIN"/>
    <property type="match status" value="1"/>
</dbReference>
<feature type="compositionally biased region" description="Basic residues" evidence="1">
    <location>
        <begin position="82"/>
        <end position="94"/>
    </location>
</feature>
<feature type="region of interest" description="Disordered" evidence="1">
    <location>
        <begin position="80"/>
        <end position="110"/>
    </location>
</feature>
<evidence type="ECO:0000256" key="1">
    <source>
        <dbReference type="SAM" id="MobiDB-lite"/>
    </source>
</evidence>
<evidence type="ECO:0000313" key="2">
    <source>
        <dbReference type="EMBL" id="CAJ0609912.1"/>
    </source>
</evidence>
<reference evidence="2" key="1">
    <citation type="submission" date="2023-07" db="EMBL/GenBank/DDBJ databases">
        <authorList>
            <consortium name="CYATHOMIX"/>
        </authorList>
    </citation>
    <scope>NUCLEOTIDE SEQUENCE</scope>
    <source>
        <strain evidence="2">N/A</strain>
    </source>
</reference>
<dbReference type="PANTHER" id="PTHR47272:SF1">
    <property type="entry name" value="PIGGYBAC TRANSPOSABLE ELEMENT-DERIVED PROTEIN 3-LIKE"/>
    <property type="match status" value="1"/>
</dbReference>
<evidence type="ECO:0000313" key="3">
    <source>
        <dbReference type="Proteomes" id="UP001176961"/>
    </source>
</evidence>
<dbReference type="AlphaFoldDB" id="A0AA36HGT7"/>